<evidence type="ECO:0000313" key="3">
    <source>
        <dbReference type="EMBL" id="KAF9986985.1"/>
    </source>
</evidence>
<comment type="caution">
    <text evidence="3">The sequence shown here is derived from an EMBL/GenBank/DDBJ whole genome shotgun (WGS) entry which is preliminary data.</text>
</comment>
<feature type="compositionally biased region" description="Low complexity" evidence="1">
    <location>
        <begin position="366"/>
        <end position="388"/>
    </location>
</feature>
<keyword evidence="2" id="KW-0812">Transmembrane</keyword>
<dbReference type="GO" id="GO:0016567">
    <property type="term" value="P:protein ubiquitination"/>
    <property type="evidence" value="ECO:0007669"/>
    <property type="project" value="TreeGrafter"/>
</dbReference>
<feature type="transmembrane region" description="Helical" evidence="2">
    <location>
        <begin position="243"/>
        <end position="264"/>
    </location>
</feature>
<evidence type="ECO:0000313" key="4">
    <source>
        <dbReference type="Proteomes" id="UP000749646"/>
    </source>
</evidence>
<evidence type="ECO:0000256" key="1">
    <source>
        <dbReference type="SAM" id="MobiDB-lite"/>
    </source>
</evidence>
<reference evidence="3" key="1">
    <citation type="journal article" date="2020" name="Fungal Divers.">
        <title>Resolving the Mortierellaceae phylogeny through synthesis of multi-gene phylogenetics and phylogenomics.</title>
        <authorList>
            <person name="Vandepol N."/>
            <person name="Liber J."/>
            <person name="Desiro A."/>
            <person name="Na H."/>
            <person name="Kennedy M."/>
            <person name="Barry K."/>
            <person name="Grigoriev I.V."/>
            <person name="Miller A.N."/>
            <person name="O'Donnell K."/>
            <person name="Stajich J.E."/>
            <person name="Bonito G."/>
        </authorList>
    </citation>
    <scope>NUCLEOTIDE SEQUENCE</scope>
    <source>
        <strain evidence="3">MES-2147</strain>
    </source>
</reference>
<name>A0A9P6SQ89_9FUNG</name>
<feature type="region of interest" description="Disordered" evidence="1">
    <location>
        <begin position="662"/>
        <end position="691"/>
    </location>
</feature>
<keyword evidence="2" id="KW-0472">Membrane</keyword>
<dbReference type="Pfam" id="PF13920">
    <property type="entry name" value="zf-C3HC4_3"/>
    <property type="match status" value="1"/>
</dbReference>
<dbReference type="GO" id="GO:0006511">
    <property type="term" value="P:ubiquitin-dependent protein catabolic process"/>
    <property type="evidence" value="ECO:0007669"/>
    <property type="project" value="TreeGrafter"/>
</dbReference>
<proteinExistence type="predicted"/>
<feature type="region of interest" description="Disordered" evidence="1">
    <location>
        <begin position="361"/>
        <end position="388"/>
    </location>
</feature>
<dbReference type="EMBL" id="JAAAHW010003198">
    <property type="protein sequence ID" value="KAF9986985.1"/>
    <property type="molecule type" value="Genomic_DNA"/>
</dbReference>
<dbReference type="Proteomes" id="UP000749646">
    <property type="component" value="Unassembled WGS sequence"/>
</dbReference>
<dbReference type="OrthoDB" id="66726at2759"/>
<dbReference type="AlphaFoldDB" id="A0A9P6SQ89"/>
<keyword evidence="2" id="KW-1133">Transmembrane helix</keyword>
<feature type="transmembrane region" description="Helical" evidence="2">
    <location>
        <begin position="276"/>
        <end position="301"/>
    </location>
</feature>
<feature type="region of interest" description="Disordered" evidence="1">
    <location>
        <begin position="703"/>
        <end position="723"/>
    </location>
</feature>
<feature type="region of interest" description="Disordered" evidence="1">
    <location>
        <begin position="70"/>
        <end position="92"/>
    </location>
</feature>
<sequence>MPFVETLESYSRALYLPLRGYVRRPFLFVTESIREHVPGSLLDMRKTVEHTILGSSRFLGLSDDLSNNASSTSARSGSSGPNSRVGSGQNNAGFAATTGGKNTISAIATPRNRHPLKLSVRFAIKLPALYLLMKSALITLSLLIEDHSAMPMAWMISEIKATYNESQALWLSFIAMGVSCITDSFISNLQSSGPNEQTVNMLEWAILFHFTPFGKDVLIISVIEVCQQLTLQFLSLLTRGRNYRLMATTLWGILDLIHFTYAVYHRSNTYPSLQVLTRLPMVVVIMMICISLALHALTYIVTGGNVRRQIFDPHAMPSRDEEYGLAVFKLGRACLEATRGAGFRNEVDSVVLPFGTILDTKQTTKTRPSSTSTAGGSSQGQRRGQPWGSRLFSAGVAHASRAPPSGFSNEMMDVVETPAQREQISRRRSRIDVMKAFYQSSASLMVEVADRVYTKIVPARFRREPRGPLATTTTTTTTLGSRMPTQEYIQLKTFENALEQARDLAFQEEQHRRETLNEEEEEELYNNFLSRELTASDDEDEMYDIDYMLQEETDDEKEEFECVGDDSAESEQETALEEIGSYGLQRHRYCRGNSDLESSTDNGISEQSSRWRSLGSFQDFILDTSFMSIFLSGRLQDTPLTRFQYRLAMSGAREFHQDIIEYDGGEGSRGGSSSKGRFSQTKKKSSNEPDTRALLAVLNRHRKSFEDQSTSSTASTDSSRNIPPPLAKYFAEDGSIHSRLLCVVCQSEPRGVLLRPCRCLALCNECREVLASRTLKLT</sequence>
<protein>
    <submittedName>
        <fullName evidence="3">Uncharacterized protein</fullName>
    </submittedName>
</protein>
<gene>
    <name evidence="3" type="ORF">BGZ65_005492</name>
</gene>
<accession>A0A9P6SQ89</accession>
<evidence type="ECO:0000256" key="2">
    <source>
        <dbReference type="SAM" id="Phobius"/>
    </source>
</evidence>
<organism evidence="3 4">
    <name type="scientific">Modicella reniformis</name>
    <dbReference type="NCBI Taxonomy" id="1440133"/>
    <lineage>
        <taxon>Eukaryota</taxon>
        <taxon>Fungi</taxon>
        <taxon>Fungi incertae sedis</taxon>
        <taxon>Mucoromycota</taxon>
        <taxon>Mortierellomycotina</taxon>
        <taxon>Mortierellomycetes</taxon>
        <taxon>Mortierellales</taxon>
        <taxon>Mortierellaceae</taxon>
        <taxon>Modicella</taxon>
    </lineage>
</organism>
<feature type="compositionally biased region" description="Low complexity" evidence="1">
    <location>
        <begin position="709"/>
        <end position="719"/>
    </location>
</feature>
<dbReference type="GO" id="GO:0061630">
    <property type="term" value="F:ubiquitin protein ligase activity"/>
    <property type="evidence" value="ECO:0007669"/>
    <property type="project" value="TreeGrafter"/>
</dbReference>
<keyword evidence="4" id="KW-1185">Reference proteome</keyword>
<dbReference type="PANTHER" id="PTHR22696:SF1">
    <property type="entry name" value="E3 UBIQUITIN-PROTEIN LIGASE RNF26"/>
    <property type="match status" value="1"/>
</dbReference>
<feature type="compositionally biased region" description="Low complexity" evidence="1">
    <location>
        <begin position="70"/>
        <end position="84"/>
    </location>
</feature>
<dbReference type="PANTHER" id="PTHR22696">
    <property type="entry name" value="E3 UBIQUITIN-PROTEIN LIGASE RNF26"/>
    <property type="match status" value="1"/>
</dbReference>